<feature type="compositionally biased region" description="Low complexity" evidence="2">
    <location>
        <begin position="383"/>
        <end position="394"/>
    </location>
</feature>
<sequence>MSNKFNQKKQKLLARKEQLLKDLKYYEVRIEEAKRASENRWVYDDDSSDSEIEFSVKAGVSLTELRLQQSQLHTCLQATQELTGLSVLQSEVNVLVNAPTFEGEPPVLEAGCWREVMAECKIDLVSFSMSFYQHQPSRQFAQSQYRALRVLPIKLVHEKELSQSVLVEQRVPSDAVEVLRSYAQAHRSRRDSLAALAERFADALYMEAAPEGGYVLRCVELLRVTWSLQNRRSALAPFLHKMAFDLEYMDESYIKTISQAHKQLCDPALDTDHRTLLLAQIIDTCLAARRLAGPLTDSDVDSQHSRRQTSDLEMDVPTTSGLMGPPTSLPKKTKRKGKENNTPTAKDRKRENDTEGDREVPSKKAKNDADLLNSKDYKDDNAKCSNVKKSSSKNSDIEATNKVHRKETKNTDISNKKAKLKDSNVKKNVDLQSKRDSVKTKQDAKLSNVEDNEIRDNLNTVKNKAPENEKATQNKQKNVASKSKPNDKQANILQDELVTEEYVDNAATLKTKTVAKNTKTANENDQKLKKSKAIIPDINKNEQGSSKNKALDENNPKTKKSKIAISEDKANSENNNTDKDAKTKKSKTAMPENNKNLQEHTENVSKKIVNKDSTETKNKEKGKSIQKNDKISKIYPALNNDLQNDKPKKHNGENITQNVEQMKNKRKTDNCGVNTVQKQNEKSEINQNQKSNANNKIQNRVSSTKFSKTDSEKQNTSHEFIQTLSERFAPRNRRETFTIDKTNNIHNFLTSGKQTNNAIIPKTQPTNNENNAKPIKNAINKNAMKTKSNIKNINMNKNNALKESNINKIKSTDSELNKINIKNQNNVKSDNKTHKTNIKDKVNKQIVRQSPRNENVRNVINKVHSKIPQKNLFVAKPMKNPLRISPRKHLLKMSSTRDSSKSSISSVHKQTNIPRLLKKPPVK</sequence>
<evidence type="ECO:0000313" key="3">
    <source>
        <dbReference type="Proteomes" id="UP001652582"/>
    </source>
</evidence>
<gene>
    <name evidence="4" type="primary">LOC112054141</name>
</gene>
<feature type="compositionally biased region" description="Basic and acidic residues" evidence="2">
    <location>
        <begin position="345"/>
        <end position="382"/>
    </location>
</feature>
<feature type="compositionally biased region" description="Basic and acidic residues" evidence="2">
    <location>
        <begin position="597"/>
        <end position="632"/>
    </location>
</feature>
<dbReference type="Proteomes" id="UP001652582">
    <property type="component" value="Chromosome 26"/>
</dbReference>
<feature type="compositionally biased region" description="Low complexity" evidence="2">
    <location>
        <begin position="894"/>
        <end position="906"/>
    </location>
</feature>
<evidence type="ECO:0000256" key="1">
    <source>
        <dbReference type="SAM" id="Coils"/>
    </source>
</evidence>
<organism evidence="3 4">
    <name type="scientific">Bicyclus anynana</name>
    <name type="common">Squinting bush brown butterfly</name>
    <dbReference type="NCBI Taxonomy" id="110368"/>
    <lineage>
        <taxon>Eukaryota</taxon>
        <taxon>Metazoa</taxon>
        <taxon>Ecdysozoa</taxon>
        <taxon>Arthropoda</taxon>
        <taxon>Hexapoda</taxon>
        <taxon>Insecta</taxon>
        <taxon>Pterygota</taxon>
        <taxon>Neoptera</taxon>
        <taxon>Endopterygota</taxon>
        <taxon>Lepidoptera</taxon>
        <taxon>Glossata</taxon>
        <taxon>Ditrysia</taxon>
        <taxon>Papilionoidea</taxon>
        <taxon>Nymphalidae</taxon>
        <taxon>Satyrinae</taxon>
        <taxon>Satyrini</taxon>
        <taxon>Mycalesina</taxon>
        <taxon>Bicyclus</taxon>
    </lineage>
</organism>
<protein>
    <submittedName>
        <fullName evidence="4">Uncharacterized protein MAL13P1.304-like isoform X1</fullName>
    </submittedName>
</protein>
<feature type="compositionally biased region" description="Basic and acidic residues" evidence="2">
    <location>
        <begin position="420"/>
        <end position="444"/>
    </location>
</feature>
<proteinExistence type="predicted"/>
<feature type="region of interest" description="Disordered" evidence="2">
    <location>
        <begin position="887"/>
        <end position="923"/>
    </location>
</feature>
<reference evidence="4" key="1">
    <citation type="submission" date="2025-08" db="UniProtKB">
        <authorList>
            <consortium name="RefSeq"/>
        </authorList>
    </citation>
    <scope>IDENTIFICATION</scope>
</reference>
<feature type="compositionally biased region" description="Basic and acidic residues" evidence="2">
    <location>
        <begin position="707"/>
        <end position="716"/>
    </location>
</feature>
<dbReference type="GeneID" id="112054141"/>
<dbReference type="RefSeq" id="XP_052745639.1">
    <property type="nucleotide sequence ID" value="XM_052889679.1"/>
</dbReference>
<keyword evidence="1" id="KW-0175">Coiled coil</keyword>
<feature type="region of interest" description="Disordered" evidence="2">
    <location>
        <begin position="518"/>
        <end position="633"/>
    </location>
</feature>
<feature type="region of interest" description="Disordered" evidence="2">
    <location>
        <begin position="677"/>
        <end position="717"/>
    </location>
</feature>
<feature type="compositionally biased region" description="Polar residues" evidence="2">
    <location>
        <begin position="685"/>
        <end position="706"/>
    </location>
</feature>
<feature type="region of interest" description="Disordered" evidence="2">
    <location>
        <begin position="295"/>
        <end position="489"/>
    </location>
</feature>
<evidence type="ECO:0000256" key="2">
    <source>
        <dbReference type="SAM" id="MobiDB-lite"/>
    </source>
</evidence>
<feature type="compositionally biased region" description="Basic and acidic residues" evidence="2">
    <location>
        <begin position="565"/>
        <end position="583"/>
    </location>
</feature>
<accession>A0ABM3M2B1</accession>
<name>A0ABM3M2B1_BICAN</name>
<feature type="compositionally biased region" description="Polar residues" evidence="2">
    <location>
        <begin position="473"/>
        <end position="489"/>
    </location>
</feature>
<evidence type="ECO:0000313" key="4">
    <source>
        <dbReference type="RefSeq" id="XP_052745639.1"/>
    </source>
</evidence>
<feature type="compositionally biased region" description="Basic and acidic residues" evidence="2">
    <location>
        <begin position="301"/>
        <end position="310"/>
    </location>
</feature>
<keyword evidence="3" id="KW-1185">Reference proteome</keyword>
<feature type="coiled-coil region" evidence="1">
    <location>
        <begin position="2"/>
        <end position="36"/>
    </location>
</feature>